<accession>A0A9N9NSV8</accession>
<organism evidence="1 2">
    <name type="scientific">Racocetra fulgida</name>
    <dbReference type="NCBI Taxonomy" id="60492"/>
    <lineage>
        <taxon>Eukaryota</taxon>
        <taxon>Fungi</taxon>
        <taxon>Fungi incertae sedis</taxon>
        <taxon>Mucoromycota</taxon>
        <taxon>Glomeromycotina</taxon>
        <taxon>Glomeromycetes</taxon>
        <taxon>Diversisporales</taxon>
        <taxon>Gigasporaceae</taxon>
        <taxon>Racocetra</taxon>
    </lineage>
</organism>
<name>A0A9N9NSV8_9GLOM</name>
<feature type="non-terminal residue" evidence="1">
    <location>
        <position position="1"/>
    </location>
</feature>
<feature type="non-terminal residue" evidence="1">
    <location>
        <position position="82"/>
    </location>
</feature>
<evidence type="ECO:0000313" key="2">
    <source>
        <dbReference type="Proteomes" id="UP000789396"/>
    </source>
</evidence>
<sequence length="82" mass="9647">SWYKYAIGYNQRVKEFLNNDRKLNLNSAKTIAYKEIINHLSYVSIDALKKRTQRAFVIYDLFKAIGVDKIERIKSYTANQIA</sequence>
<protein>
    <submittedName>
        <fullName evidence="1">2121_t:CDS:1</fullName>
    </submittedName>
</protein>
<gene>
    <name evidence="1" type="ORF">RFULGI_LOCUS14043</name>
</gene>
<dbReference type="Proteomes" id="UP000789396">
    <property type="component" value="Unassembled WGS sequence"/>
</dbReference>
<evidence type="ECO:0000313" key="1">
    <source>
        <dbReference type="EMBL" id="CAG8757229.1"/>
    </source>
</evidence>
<dbReference type="OrthoDB" id="2439688at2759"/>
<keyword evidence="2" id="KW-1185">Reference proteome</keyword>
<proteinExistence type="predicted"/>
<dbReference type="EMBL" id="CAJVPZ010039320">
    <property type="protein sequence ID" value="CAG8757229.1"/>
    <property type="molecule type" value="Genomic_DNA"/>
</dbReference>
<comment type="caution">
    <text evidence="1">The sequence shown here is derived from an EMBL/GenBank/DDBJ whole genome shotgun (WGS) entry which is preliminary data.</text>
</comment>
<reference evidence="1" key="1">
    <citation type="submission" date="2021-06" db="EMBL/GenBank/DDBJ databases">
        <authorList>
            <person name="Kallberg Y."/>
            <person name="Tangrot J."/>
            <person name="Rosling A."/>
        </authorList>
    </citation>
    <scope>NUCLEOTIDE SEQUENCE</scope>
    <source>
        <strain evidence="1">IN212</strain>
    </source>
</reference>
<dbReference type="AlphaFoldDB" id="A0A9N9NSV8"/>